<reference evidence="1" key="1">
    <citation type="journal article" date="2017" name="Nature">
        <title>The sunflower genome provides insights into oil metabolism, flowering and Asterid evolution.</title>
        <authorList>
            <person name="Badouin H."/>
            <person name="Gouzy J."/>
            <person name="Grassa C.J."/>
            <person name="Murat F."/>
            <person name="Staton S.E."/>
            <person name="Cottret L."/>
            <person name="Lelandais-Briere C."/>
            <person name="Owens G.L."/>
            <person name="Carrere S."/>
            <person name="Mayjonade B."/>
            <person name="Legrand L."/>
            <person name="Gill N."/>
            <person name="Kane N.C."/>
            <person name="Bowers J.E."/>
            <person name="Hubner S."/>
            <person name="Bellec A."/>
            <person name="Berard A."/>
            <person name="Berges H."/>
            <person name="Blanchet N."/>
            <person name="Boniface M.C."/>
            <person name="Brunel D."/>
            <person name="Catrice O."/>
            <person name="Chaidir N."/>
            <person name="Claudel C."/>
            <person name="Donnadieu C."/>
            <person name="Faraut T."/>
            <person name="Fievet G."/>
            <person name="Helmstetter N."/>
            <person name="King M."/>
            <person name="Knapp S.J."/>
            <person name="Lai Z."/>
            <person name="Le Paslier M.C."/>
            <person name="Lippi Y."/>
            <person name="Lorenzon L."/>
            <person name="Mandel J.R."/>
            <person name="Marage G."/>
            <person name="Marchand G."/>
            <person name="Marquand E."/>
            <person name="Bret-Mestries E."/>
            <person name="Morien E."/>
            <person name="Nambeesan S."/>
            <person name="Nguyen T."/>
            <person name="Pegot-Espagnet P."/>
            <person name="Pouilly N."/>
            <person name="Raftis F."/>
            <person name="Sallet E."/>
            <person name="Schiex T."/>
            <person name="Thomas J."/>
            <person name="Vandecasteele C."/>
            <person name="Vares D."/>
            <person name="Vear F."/>
            <person name="Vautrin S."/>
            <person name="Crespi M."/>
            <person name="Mangin B."/>
            <person name="Burke J.M."/>
            <person name="Salse J."/>
            <person name="Munos S."/>
            <person name="Vincourt P."/>
            <person name="Rieseberg L.H."/>
            <person name="Langlade N.B."/>
        </authorList>
    </citation>
    <scope>NUCLEOTIDE SEQUENCE</scope>
    <source>
        <tissue evidence="1">Leaves</tissue>
    </source>
</reference>
<name>A0A9K3HF43_HELAN</name>
<sequence length="72" mass="8494">MIRQSDSENFTSSKFISKSVIGWKLEVILGTTTLSQQTHLYKQVRYQNIHNIHSKKSKDNKMCIQIHPQKYQ</sequence>
<dbReference type="Gramene" id="mRNA:HanXRQr2_Chr12g0532261">
    <property type="protein sequence ID" value="mRNA:HanXRQr2_Chr12g0532261"/>
    <property type="gene ID" value="HanXRQr2_Chr12g0532261"/>
</dbReference>
<dbReference type="EMBL" id="MNCJ02000327">
    <property type="protein sequence ID" value="KAF5777145.1"/>
    <property type="molecule type" value="Genomic_DNA"/>
</dbReference>
<evidence type="ECO:0000313" key="1">
    <source>
        <dbReference type="EMBL" id="KAF5777145.1"/>
    </source>
</evidence>
<dbReference type="AlphaFoldDB" id="A0A9K3HF43"/>
<dbReference type="Proteomes" id="UP000215914">
    <property type="component" value="Unassembled WGS sequence"/>
</dbReference>
<evidence type="ECO:0000313" key="2">
    <source>
        <dbReference type="Proteomes" id="UP000215914"/>
    </source>
</evidence>
<accession>A0A9K3HF43</accession>
<keyword evidence="2" id="KW-1185">Reference proteome</keyword>
<protein>
    <submittedName>
        <fullName evidence="1">Uncharacterized protein</fullName>
    </submittedName>
</protein>
<reference evidence="1" key="2">
    <citation type="submission" date="2020-06" db="EMBL/GenBank/DDBJ databases">
        <title>Helianthus annuus Genome sequencing and assembly Release 2.</title>
        <authorList>
            <person name="Gouzy J."/>
            <person name="Langlade N."/>
            <person name="Munos S."/>
        </authorList>
    </citation>
    <scope>NUCLEOTIDE SEQUENCE</scope>
    <source>
        <tissue evidence="1">Leaves</tissue>
    </source>
</reference>
<organism evidence="1 2">
    <name type="scientific">Helianthus annuus</name>
    <name type="common">Common sunflower</name>
    <dbReference type="NCBI Taxonomy" id="4232"/>
    <lineage>
        <taxon>Eukaryota</taxon>
        <taxon>Viridiplantae</taxon>
        <taxon>Streptophyta</taxon>
        <taxon>Embryophyta</taxon>
        <taxon>Tracheophyta</taxon>
        <taxon>Spermatophyta</taxon>
        <taxon>Magnoliopsida</taxon>
        <taxon>eudicotyledons</taxon>
        <taxon>Gunneridae</taxon>
        <taxon>Pentapetalae</taxon>
        <taxon>asterids</taxon>
        <taxon>campanulids</taxon>
        <taxon>Asterales</taxon>
        <taxon>Asteraceae</taxon>
        <taxon>Asteroideae</taxon>
        <taxon>Heliantheae alliance</taxon>
        <taxon>Heliantheae</taxon>
        <taxon>Helianthus</taxon>
    </lineage>
</organism>
<gene>
    <name evidence="1" type="ORF">HanXRQr2_Chr12g0532261</name>
</gene>
<comment type="caution">
    <text evidence="1">The sequence shown here is derived from an EMBL/GenBank/DDBJ whole genome shotgun (WGS) entry which is preliminary data.</text>
</comment>
<proteinExistence type="predicted"/>